<evidence type="ECO:0000313" key="2">
    <source>
        <dbReference type="EMBL" id="KAJ2864690.1"/>
    </source>
</evidence>
<sequence length="1427" mass="159259">MFKRANLKPSNDWELSVNHPDIMLDDVSPLPSSQGDVSSLPLAYQTPVHYSFVKTIRKAAYEQQNGTLAWFNARLAPSIRLNSLVEFTSLCKPNEMVWLFSRFREIIFDILHQSFLNEIEFLNSLHERILSPTTAAMAELWTSLMCLHRLFELLPRVFASGWRQDEIENMLLVVLDHGNNPDVRALGFYTLCLYMVSLGDNYSETTIDLFTNAISLRAFSYIDMPAASDVVGKLMCAIASGADVAEIGCGQRAIIGFPPGRASICPVLQDTAQTINPQGILSLRMMRDVLSLVSYLASLVPGPTEAYTEYIGLGFIGAQSTPFDFINQRQGTTASLPPFVPMLALSCEEILKSMQSIHRLFRRGMPYTSKNPQDCCSSLNKHPQDAQRSLISDASPLHARAYATLRLTSLDQDVKCAGFLIGVMRLSLLAPQYLDNCKPGEDILDMSVLEQAGYEACLGALTIIRLWLASKEEYRPLHLLAINDDTGSPTSIISDYLDCVYDLLDWLVSDTNWDEKKLVMLYNALLVHRVAMRLYRQQLSYSQRHGFMARLQKVEILFLSSDPQHPTDVTKEDSLPNRALIMLTECLISGWLFLGGPVAEVASQCKSLYGTRTVWTIHLNVWCNVLRALTIARGRHILKVDERILIQESMFSGQRQRKGLSKADMYTNSLLMPTHHLEVDSSSDSLETATPFNFTSKLTWDSMRMVFAKQQQAAQEEQKSKTACIQSVLGSDDGFVSAMKNNQLTPRLKTTNSVYVLVAVSGSRNLHPLGDSVPSDLFKEACLQDETPPRVLRNYTYLQQRPELNRTRIPTSTSAGTASNSCMNSSSFEESRFKSRPALDSEDSATSTGVWKKLTTPFRRKASMRSQNEAPGHSAALDGAQLVIPPASAGLANPSLGEFTQCRSSLPRHTNESAMLRTQAKQQLPTPSKDEETAELVRSPESMVSMQLQFRSSRPSAIGPAKLKANRSRRSVVSKHIHHQAKSATRGVDVGVQKSQIARLNSAAAISFLDTLMTRIWQFEAVWTDFHISEFVGSQDNPVKDLQKLWLVWVDLLGSPVKAQGVKSEIILRGLINSWDVYRAVLDCSRYTPDNDDVLLNTSWWVAEMATSFSVSEYRGRMAQIAIFRLGCWCLDHVNSRVLFLRSRFLQTALITLSPLATDLPINIDQIQVFLVECSSLLSLGISGARMLMYSLDKGLRRLLLENSSYDGIFPEPAICGAVKLLVSMATILSSGRVLNANHVNLKIRPLTDSNMTSTAEYNSELGSVVDSLEKTAYPTIVDPLATREYSITLKEGGPIFGRSCETMYRILLDNNCLKYYSQRCSTLVEHAVLSGLSIICLTELSISNKRFQNSQIVDNCTTALISRLFSAQHDTIRMAVSCLFMFFVGQSDIMSFLGKARTRVLVMELMRAIVEQFDRSALDFNANNGK</sequence>
<comment type="caution">
    <text evidence="2">The sequence shown here is derived from an EMBL/GenBank/DDBJ whole genome shotgun (WGS) entry which is preliminary data.</text>
</comment>
<gene>
    <name evidence="2" type="ORF">GGH94_002738</name>
</gene>
<reference evidence="2" key="1">
    <citation type="submission" date="2022-07" db="EMBL/GenBank/DDBJ databases">
        <title>Phylogenomic reconstructions and comparative analyses of Kickxellomycotina fungi.</title>
        <authorList>
            <person name="Reynolds N.K."/>
            <person name="Stajich J.E."/>
            <person name="Barry K."/>
            <person name="Grigoriev I.V."/>
            <person name="Crous P."/>
            <person name="Smith M.E."/>
        </authorList>
    </citation>
    <scope>NUCLEOTIDE SEQUENCE</scope>
    <source>
        <strain evidence="2">RSA 476</strain>
    </source>
</reference>
<keyword evidence="3" id="KW-1185">Reference proteome</keyword>
<dbReference type="EMBL" id="JANBUY010000080">
    <property type="protein sequence ID" value="KAJ2864690.1"/>
    <property type="molecule type" value="Genomic_DNA"/>
</dbReference>
<organism evidence="2 3">
    <name type="scientific">Coemansia aciculifera</name>
    <dbReference type="NCBI Taxonomy" id="417176"/>
    <lineage>
        <taxon>Eukaryota</taxon>
        <taxon>Fungi</taxon>
        <taxon>Fungi incertae sedis</taxon>
        <taxon>Zoopagomycota</taxon>
        <taxon>Kickxellomycotina</taxon>
        <taxon>Kickxellomycetes</taxon>
        <taxon>Kickxellales</taxon>
        <taxon>Kickxellaceae</taxon>
        <taxon>Coemansia</taxon>
    </lineage>
</organism>
<name>A0A9W8INI0_9FUNG</name>
<proteinExistence type="predicted"/>
<evidence type="ECO:0000256" key="1">
    <source>
        <dbReference type="SAM" id="MobiDB-lite"/>
    </source>
</evidence>
<accession>A0A9W8INI0</accession>
<evidence type="ECO:0000313" key="3">
    <source>
        <dbReference type="Proteomes" id="UP001140074"/>
    </source>
</evidence>
<protein>
    <submittedName>
        <fullName evidence="2">Uncharacterized protein</fullName>
    </submittedName>
</protein>
<dbReference type="Proteomes" id="UP001140074">
    <property type="component" value="Unassembled WGS sequence"/>
</dbReference>
<feature type="region of interest" description="Disordered" evidence="1">
    <location>
        <begin position="916"/>
        <end position="938"/>
    </location>
</feature>